<dbReference type="GO" id="GO:0038203">
    <property type="term" value="P:TORC2 signaling"/>
    <property type="evidence" value="ECO:0007669"/>
    <property type="project" value="TreeGrafter"/>
</dbReference>
<evidence type="ECO:0000313" key="2">
    <source>
        <dbReference type="EMBL" id="KAF5370575.1"/>
    </source>
</evidence>
<dbReference type="EMBL" id="JAACJM010000010">
    <property type="protein sequence ID" value="KAF5370575.1"/>
    <property type="molecule type" value="Genomic_DNA"/>
</dbReference>
<feature type="compositionally biased region" description="Basic and acidic residues" evidence="1">
    <location>
        <begin position="16"/>
        <end position="27"/>
    </location>
</feature>
<accession>A0A8H5GTJ6</accession>
<name>A0A8H5GTJ6_9AGAR</name>
<dbReference type="PANTHER" id="PTHR32428">
    <property type="entry name" value="TARGET OF RAPAMYCIN COMPLEX 2 SUBUNIT BIT61-RELATED"/>
    <property type="match status" value="1"/>
</dbReference>
<proteinExistence type="predicted"/>
<feature type="region of interest" description="Disordered" evidence="1">
    <location>
        <begin position="376"/>
        <end position="419"/>
    </location>
</feature>
<dbReference type="AlphaFoldDB" id="A0A8H5GTJ6"/>
<feature type="region of interest" description="Disordered" evidence="1">
    <location>
        <begin position="331"/>
        <end position="357"/>
    </location>
</feature>
<dbReference type="PANTHER" id="PTHR32428:SF2">
    <property type="entry name" value="TARGET OF RAPAMYCIN COMPLEX 2 SUBUNIT BIT61-RELATED"/>
    <property type="match status" value="1"/>
</dbReference>
<sequence length="419" mass="46276">MHTTSSPSKAPYGRTYDPKLVTREMHRLGSNAPPSAPSLPNPASTQSSSASTSSSDPWGAIHVNLLPLFNREPLRVPIEELNNLVKRHISSVISASPPRAIATLENDTIELLSSGMVTLNSRLAGVDDDKLISRVVELWGFFWDQVLTYVEGSLLPLRTDPLLPALYRPKRPSSPTRSSAKSTAVQKSASQIDVRTIALRCFRDKIIVPLSNRLYARLSSIGKPDELQEIPPRVEQMLLVLSSINRQRSPTLSLTTPSPQANSAETAVTDLLRVLRSPRSQADGRKGMQTRSGPGTGPRAPSFLSNNIPRDRRGRIAQRRHAKGLAIVGLPSENVDGESGDETPRITKGGFGDMERDKGREFLEVLRNAEMEKTWDVDKQREEEEEEALDWDSVQADVERMVGMTSAQDTSTSSRRRMT</sequence>
<dbReference type="OrthoDB" id="2290221at2759"/>
<organism evidence="2 3">
    <name type="scientific">Tetrapyrgos nigripes</name>
    <dbReference type="NCBI Taxonomy" id="182062"/>
    <lineage>
        <taxon>Eukaryota</taxon>
        <taxon>Fungi</taxon>
        <taxon>Dikarya</taxon>
        <taxon>Basidiomycota</taxon>
        <taxon>Agaricomycotina</taxon>
        <taxon>Agaricomycetes</taxon>
        <taxon>Agaricomycetidae</taxon>
        <taxon>Agaricales</taxon>
        <taxon>Marasmiineae</taxon>
        <taxon>Marasmiaceae</taxon>
        <taxon>Tetrapyrgos</taxon>
    </lineage>
</organism>
<dbReference type="GO" id="GO:0031932">
    <property type="term" value="C:TORC2 complex"/>
    <property type="evidence" value="ECO:0007669"/>
    <property type="project" value="TreeGrafter"/>
</dbReference>
<dbReference type="Proteomes" id="UP000559256">
    <property type="component" value="Unassembled WGS sequence"/>
</dbReference>
<protein>
    <recommendedName>
        <fullName evidence="4">HbrB-domain-containing protein</fullName>
    </recommendedName>
</protein>
<feature type="region of interest" description="Disordered" evidence="1">
    <location>
        <begin position="1"/>
        <end position="56"/>
    </location>
</feature>
<reference evidence="2 3" key="1">
    <citation type="journal article" date="2020" name="ISME J.">
        <title>Uncovering the hidden diversity of litter-decomposition mechanisms in mushroom-forming fungi.</title>
        <authorList>
            <person name="Floudas D."/>
            <person name="Bentzer J."/>
            <person name="Ahren D."/>
            <person name="Johansson T."/>
            <person name="Persson P."/>
            <person name="Tunlid A."/>
        </authorList>
    </citation>
    <scope>NUCLEOTIDE SEQUENCE [LARGE SCALE GENOMIC DNA]</scope>
    <source>
        <strain evidence="2 3">CBS 291.85</strain>
    </source>
</reference>
<gene>
    <name evidence="2" type="ORF">D9758_002099</name>
</gene>
<dbReference type="InterPro" id="IPR013745">
    <property type="entry name" value="Bit61/PRR5"/>
</dbReference>
<evidence type="ECO:0000256" key="1">
    <source>
        <dbReference type="SAM" id="MobiDB-lite"/>
    </source>
</evidence>
<feature type="region of interest" description="Disordered" evidence="1">
    <location>
        <begin position="277"/>
        <end position="312"/>
    </location>
</feature>
<dbReference type="Pfam" id="PF08539">
    <property type="entry name" value="HbrB"/>
    <property type="match status" value="1"/>
</dbReference>
<evidence type="ECO:0008006" key="4">
    <source>
        <dbReference type="Google" id="ProtNLM"/>
    </source>
</evidence>
<evidence type="ECO:0000313" key="3">
    <source>
        <dbReference type="Proteomes" id="UP000559256"/>
    </source>
</evidence>
<comment type="caution">
    <text evidence="2">The sequence shown here is derived from an EMBL/GenBank/DDBJ whole genome shotgun (WGS) entry which is preliminary data.</text>
</comment>
<feature type="compositionally biased region" description="Low complexity" evidence="1">
    <location>
        <begin position="41"/>
        <end position="55"/>
    </location>
</feature>
<keyword evidence="3" id="KW-1185">Reference proteome</keyword>